<organism evidence="2 3">
    <name type="scientific">Embleya scabrispora</name>
    <dbReference type="NCBI Taxonomy" id="159449"/>
    <lineage>
        <taxon>Bacteria</taxon>
        <taxon>Bacillati</taxon>
        <taxon>Actinomycetota</taxon>
        <taxon>Actinomycetes</taxon>
        <taxon>Kitasatosporales</taxon>
        <taxon>Streptomycetaceae</taxon>
        <taxon>Embleya</taxon>
    </lineage>
</organism>
<proteinExistence type="predicted"/>
<dbReference type="RefSeq" id="WP_078980508.1">
    <property type="nucleotide sequence ID" value="NZ_MWQN01000002.1"/>
</dbReference>
<dbReference type="Proteomes" id="UP000190037">
    <property type="component" value="Unassembled WGS sequence"/>
</dbReference>
<protein>
    <submittedName>
        <fullName evidence="2">Uncharacterized protein</fullName>
    </submittedName>
</protein>
<evidence type="ECO:0000313" key="2">
    <source>
        <dbReference type="EMBL" id="OPC79292.1"/>
    </source>
</evidence>
<name>A0A1T3NRI9_9ACTN</name>
<comment type="caution">
    <text evidence="2">The sequence shown here is derived from an EMBL/GenBank/DDBJ whole genome shotgun (WGS) entry which is preliminary data.</text>
</comment>
<dbReference type="OrthoDB" id="3864070at2"/>
<reference evidence="2 3" key="1">
    <citation type="submission" date="2017-03" db="EMBL/GenBank/DDBJ databases">
        <title>Draft genome sequence of Streptomyces scabrisporus NF3, endophyte isolated from Amphipterygium adstringens.</title>
        <authorList>
            <person name="Vazquez M."/>
            <person name="Ceapa C.D."/>
            <person name="Rodriguez Luna D."/>
            <person name="Sanchez Esquivel S."/>
        </authorList>
    </citation>
    <scope>NUCLEOTIDE SEQUENCE [LARGE SCALE GENOMIC DNA]</scope>
    <source>
        <strain evidence="2 3">NF3</strain>
    </source>
</reference>
<gene>
    <name evidence="2" type="ORF">B4N89_35140</name>
</gene>
<sequence>MSGTATGTTGLPDPVGVSSDDRSGADWRDVCARAWDREPARVAHVVPPIDAVTAFRTATAMSGPFRAGARPRSVSAVRFFTVDGRLAAPGALLPTEDDDDLDRYADRLDDELDGKGWLLTIRHPFVLDFPRWARARDTLAGLWSRIGWPALPLTSELCFGHDFRTPPPAPGTDVLTWVLAGTHRRDAGAGEVLYHPAAAVEPDGGEEFTDRAAILRITVPTDPTTALPAVRGVLQDLVRRDPVAAQPMPYLPYPPPENADGSTPPIAEFAEVAQVLGRVAGDPDGELTRTVRRRWAARRTAAGLEPVPEPRSAGAAGPGGAPAIDARSRIRLVAEVLRVPEGPSAEVWAVNGLLLPVRGALAPRVLAALDRRRTSDLAEVCADVGVTGHTTREEGVLTLLRVLYRVRAIEAVAEANSTETTAGERP</sequence>
<accession>A0A1T3NRI9</accession>
<dbReference type="STRING" id="159449.B4N89_35140"/>
<dbReference type="EMBL" id="MWQN01000002">
    <property type="protein sequence ID" value="OPC79292.1"/>
    <property type="molecule type" value="Genomic_DNA"/>
</dbReference>
<dbReference type="AlphaFoldDB" id="A0A1T3NRI9"/>
<evidence type="ECO:0000256" key="1">
    <source>
        <dbReference type="SAM" id="MobiDB-lite"/>
    </source>
</evidence>
<evidence type="ECO:0000313" key="3">
    <source>
        <dbReference type="Proteomes" id="UP000190037"/>
    </source>
</evidence>
<keyword evidence="3" id="KW-1185">Reference proteome</keyword>
<feature type="region of interest" description="Disordered" evidence="1">
    <location>
        <begin position="1"/>
        <end position="23"/>
    </location>
</feature>